<evidence type="ECO:0000256" key="1">
    <source>
        <dbReference type="SAM" id="SignalP"/>
    </source>
</evidence>
<keyword evidence="1" id="KW-0732">Signal</keyword>
<feature type="chain" id="PRO_5004067215" evidence="1">
    <location>
        <begin position="18"/>
        <end position="97"/>
    </location>
</feature>
<protein>
    <submittedName>
        <fullName evidence="2">Uncharacterized protein</fullName>
    </submittedName>
</protein>
<keyword evidence="3" id="KW-1185">Reference proteome</keyword>
<reference evidence="2 3" key="1">
    <citation type="journal article" date="2012" name="Science">
        <title>The Paleozoic origin of enzymatic lignin decomposition reconstructed from 31 fungal genomes.</title>
        <authorList>
            <person name="Floudas D."/>
            <person name="Binder M."/>
            <person name="Riley R."/>
            <person name="Barry K."/>
            <person name="Blanchette R.A."/>
            <person name="Henrissat B."/>
            <person name="Martinez A.T."/>
            <person name="Otillar R."/>
            <person name="Spatafora J.W."/>
            <person name="Yadav J.S."/>
            <person name="Aerts A."/>
            <person name="Benoit I."/>
            <person name="Boyd A."/>
            <person name="Carlson A."/>
            <person name="Copeland A."/>
            <person name="Coutinho P.M."/>
            <person name="de Vries R.P."/>
            <person name="Ferreira P."/>
            <person name="Findley K."/>
            <person name="Foster B."/>
            <person name="Gaskell J."/>
            <person name="Glotzer D."/>
            <person name="Gorecki P."/>
            <person name="Heitman J."/>
            <person name="Hesse C."/>
            <person name="Hori C."/>
            <person name="Igarashi K."/>
            <person name="Jurgens J.A."/>
            <person name="Kallen N."/>
            <person name="Kersten P."/>
            <person name="Kohler A."/>
            <person name="Kuees U."/>
            <person name="Kumar T.K.A."/>
            <person name="Kuo A."/>
            <person name="LaButti K."/>
            <person name="Larrondo L.F."/>
            <person name="Lindquist E."/>
            <person name="Ling A."/>
            <person name="Lombard V."/>
            <person name="Lucas S."/>
            <person name="Lundell T."/>
            <person name="Martin R."/>
            <person name="McLaughlin D.J."/>
            <person name="Morgenstern I."/>
            <person name="Morin E."/>
            <person name="Murat C."/>
            <person name="Nagy L.G."/>
            <person name="Nolan M."/>
            <person name="Ohm R.A."/>
            <person name="Patyshakuliyeva A."/>
            <person name="Rokas A."/>
            <person name="Ruiz-Duenas F.J."/>
            <person name="Sabat G."/>
            <person name="Salamov A."/>
            <person name="Samejima M."/>
            <person name="Schmutz J."/>
            <person name="Slot J.C."/>
            <person name="St John F."/>
            <person name="Stenlid J."/>
            <person name="Sun H."/>
            <person name="Sun S."/>
            <person name="Syed K."/>
            <person name="Tsang A."/>
            <person name="Wiebenga A."/>
            <person name="Young D."/>
            <person name="Pisabarro A."/>
            <person name="Eastwood D.C."/>
            <person name="Martin F."/>
            <person name="Cullen D."/>
            <person name="Grigoriev I.V."/>
            <person name="Hibbett D.S."/>
        </authorList>
    </citation>
    <scope>NUCLEOTIDE SEQUENCE [LARGE SCALE GENOMIC DNA]</scope>
    <source>
        <strain evidence="2 3">DJM-731 SS1</strain>
    </source>
</reference>
<organism evidence="2 3">
    <name type="scientific">Dacryopinax primogenitus (strain DJM 731)</name>
    <name type="common">Brown rot fungus</name>
    <dbReference type="NCBI Taxonomy" id="1858805"/>
    <lineage>
        <taxon>Eukaryota</taxon>
        <taxon>Fungi</taxon>
        <taxon>Dikarya</taxon>
        <taxon>Basidiomycota</taxon>
        <taxon>Agaricomycotina</taxon>
        <taxon>Dacrymycetes</taxon>
        <taxon>Dacrymycetales</taxon>
        <taxon>Dacrymycetaceae</taxon>
        <taxon>Dacryopinax</taxon>
    </lineage>
</organism>
<sequence>RLSLTCLLTRTCIVSLGTLVLQPRDILVECIVGVEPLWHALGSVRLVFQQTGLLRSRSLQTTSASGQPRSRTKCWTYSHGYSATSSEDRLGTCGIYE</sequence>
<dbReference type="AlphaFoldDB" id="M5FV51"/>
<feature type="signal peptide" evidence="1">
    <location>
        <begin position="1"/>
        <end position="17"/>
    </location>
</feature>
<dbReference type="RefSeq" id="XP_040624074.1">
    <property type="nucleotide sequence ID" value="XM_040777439.1"/>
</dbReference>
<dbReference type="Proteomes" id="UP000030653">
    <property type="component" value="Unassembled WGS sequence"/>
</dbReference>
<dbReference type="EMBL" id="JH795878">
    <property type="protein sequence ID" value="EJT97176.1"/>
    <property type="molecule type" value="Genomic_DNA"/>
</dbReference>
<gene>
    <name evidence="2" type="ORF">DACRYDRAFT_97301</name>
</gene>
<proteinExistence type="predicted"/>
<dbReference type="GeneID" id="63692501"/>
<dbReference type="HOGENOM" id="CLU_2352237_0_0_1"/>
<accession>M5FV51</accession>
<evidence type="ECO:0000313" key="3">
    <source>
        <dbReference type="Proteomes" id="UP000030653"/>
    </source>
</evidence>
<evidence type="ECO:0000313" key="2">
    <source>
        <dbReference type="EMBL" id="EJT97176.1"/>
    </source>
</evidence>
<name>M5FV51_DACPD</name>
<feature type="non-terminal residue" evidence="2">
    <location>
        <position position="1"/>
    </location>
</feature>